<organism evidence="1 2">
    <name type="scientific">Micromonospora rhizosphaerae</name>
    <dbReference type="NCBI Taxonomy" id="568872"/>
    <lineage>
        <taxon>Bacteria</taxon>
        <taxon>Bacillati</taxon>
        <taxon>Actinomycetota</taxon>
        <taxon>Actinomycetes</taxon>
        <taxon>Micromonosporales</taxon>
        <taxon>Micromonosporaceae</taxon>
        <taxon>Micromonospora</taxon>
    </lineage>
</organism>
<dbReference type="Proteomes" id="UP000199413">
    <property type="component" value="Unassembled WGS sequence"/>
</dbReference>
<accession>A0A1C6RRL5</accession>
<gene>
    <name evidence="1" type="ORF">GA0070624_1822</name>
</gene>
<evidence type="ECO:0000313" key="1">
    <source>
        <dbReference type="EMBL" id="SCL19711.1"/>
    </source>
</evidence>
<dbReference type="AlphaFoldDB" id="A0A1C6RRL5"/>
<protein>
    <submittedName>
        <fullName evidence="1">Uncharacterized protein</fullName>
    </submittedName>
</protein>
<evidence type="ECO:0000313" key="2">
    <source>
        <dbReference type="Proteomes" id="UP000199413"/>
    </source>
</evidence>
<sequence>MNDESVRAILAAHVRAIDGTCVGCRLWWSRLSPYPCWQVLWATSRQARAITARFLGGLR</sequence>
<proteinExistence type="predicted"/>
<reference evidence="2" key="1">
    <citation type="submission" date="2016-06" db="EMBL/GenBank/DDBJ databases">
        <authorList>
            <person name="Varghese N."/>
            <person name="Submissions Spin"/>
        </authorList>
    </citation>
    <scope>NUCLEOTIDE SEQUENCE [LARGE SCALE GENOMIC DNA]</scope>
    <source>
        <strain evidence="2">DSM 45431</strain>
    </source>
</reference>
<keyword evidence="2" id="KW-1185">Reference proteome</keyword>
<dbReference type="STRING" id="568872.GA0070624_1822"/>
<dbReference type="EMBL" id="FMHV01000002">
    <property type="protein sequence ID" value="SCL19711.1"/>
    <property type="molecule type" value="Genomic_DNA"/>
</dbReference>
<name>A0A1C6RRL5_9ACTN</name>